<feature type="compositionally biased region" description="Polar residues" evidence="1">
    <location>
        <begin position="353"/>
        <end position="369"/>
    </location>
</feature>
<feature type="compositionally biased region" description="Polar residues" evidence="1">
    <location>
        <begin position="292"/>
        <end position="302"/>
    </location>
</feature>
<feature type="region of interest" description="Disordered" evidence="1">
    <location>
        <begin position="345"/>
        <end position="397"/>
    </location>
</feature>
<proteinExistence type="predicted"/>
<dbReference type="Proteomes" id="UP000504636">
    <property type="component" value="Unplaced"/>
</dbReference>
<evidence type="ECO:0000256" key="1">
    <source>
        <dbReference type="SAM" id="MobiDB-lite"/>
    </source>
</evidence>
<accession>A0A6A6Y0U5</accession>
<evidence type="ECO:0000313" key="4">
    <source>
        <dbReference type="RefSeq" id="XP_033569233.1"/>
    </source>
</evidence>
<gene>
    <name evidence="2 4" type="ORF">BDZ99DRAFT_504018</name>
</gene>
<feature type="compositionally biased region" description="Low complexity" evidence="1">
    <location>
        <begin position="251"/>
        <end position="264"/>
    </location>
</feature>
<organism evidence="2">
    <name type="scientific">Mytilinidion resinicola</name>
    <dbReference type="NCBI Taxonomy" id="574789"/>
    <lineage>
        <taxon>Eukaryota</taxon>
        <taxon>Fungi</taxon>
        <taxon>Dikarya</taxon>
        <taxon>Ascomycota</taxon>
        <taxon>Pezizomycotina</taxon>
        <taxon>Dothideomycetes</taxon>
        <taxon>Pleosporomycetidae</taxon>
        <taxon>Mytilinidiales</taxon>
        <taxon>Mytilinidiaceae</taxon>
        <taxon>Mytilinidion</taxon>
    </lineage>
</organism>
<dbReference type="AlphaFoldDB" id="A0A6A6Y0U5"/>
<feature type="compositionally biased region" description="Polar residues" evidence="1">
    <location>
        <begin position="272"/>
        <end position="285"/>
    </location>
</feature>
<dbReference type="SUPFAM" id="SSF48371">
    <property type="entry name" value="ARM repeat"/>
    <property type="match status" value="1"/>
</dbReference>
<dbReference type="GeneID" id="54464898"/>
<name>A0A6A6Y0U5_9PEZI</name>
<feature type="compositionally biased region" description="Acidic residues" evidence="1">
    <location>
        <begin position="186"/>
        <end position="221"/>
    </location>
</feature>
<reference evidence="4" key="3">
    <citation type="submission" date="2025-04" db="UniProtKB">
        <authorList>
            <consortium name="RefSeq"/>
        </authorList>
    </citation>
    <scope>IDENTIFICATION</scope>
    <source>
        <strain evidence="4">CBS 304.34</strain>
    </source>
</reference>
<sequence length="489" mass="53700">MVSTWTTKKLKGEVTPQTDEMVAEIIDEMKLNWSVDNIGKTIPERFRYIARVPRSNHVRFVNPRRTEEDAARWSYGVLRKLKKLSRCSKGDVAGGLASLSMVVEAQEKHNRAALATGLLGLWPRNFKLAITHYKQTHPEMVNNWAAVCPTDLRDLGHLLGKTYAPLGPIIATEAGSPGCPLTPVDCDSETEDEEDENDDDEEEEDDDEDSDDDDGDGDGDGDGSALSTTATRPFVRNSHVPTSGEQPAENGTATTGALTGSATTVQHRLTHPNAQRDASNPITQSAREESTLFVTGNSPEPETTGRDTTTEPQTSQDQAEPTSVCAQGDGLRLTIRDSTIQNKASLFGDGTDISPSVSPSFKSTTTKPQTTDDKANPTSPAATDGPPSKASIKREPDIKFVSYVKRETKTGPDIKTEPDIDMPIRRKRPAQYVEVIDDDAADEDMWRLRIDLDEAKVKLAESKFQARANQRKRQRRVVPGGWYDPLVLD</sequence>
<evidence type="ECO:0000313" key="3">
    <source>
        <dbReference type="Proteomes" id="UP000504636"/>
    </source>
</evidence>
<dbReference type="EMBL" id="MU003724">
    <property type="protein sequence ID" value="KAF2802269.1"/>
    <property type="molecule type" value="Genomic_DNA"/>
</dbReference>
<dbReference type="InterPro" id="IPR016024">
    <property type="entry name" value="ARM-type_fold"/>
</dbReference>
<feature type="compositionally biased region" description="Polar residues" evidence="1">
    <location>
        <begin position="310"/>
        <end position="325"/>
    </location>
</feature>
<reference evidence="2 4" key="1">
    <citation type="journal article" date="2020" name="Stud. Mycol.">
        <title>101 Dothideomycetes genomes: a test case for predicting lifestyles and emergence of pathogens.</title>
        <authorList>
            <person name="Haridas S."/>
            <person name="Albert R."/>
            <person name="Binder M."/>
            <person name="Bloem J."/>
            <person name="Labutti K."/>
            <person name="Salamov A."/>
            <person name="Andreopoulos B."/>
            <person name="Baker S."/>
            <person name="Barry K."/>
            <person name="Bills G."/>
            <person name="Bluhm B."/>
            <person name="Cannon C."/>
            <person name="Castanera R."/>
            <person name="Culley D."/>
            <person name="Daum C."/>
            <person name="Ezra D."/>
            <person name="Gonzalez J."/>
            <person name="Henrissat B."/>
            <person name="Kuo A."/>
            <person name="Liang C."/>
            <person name="Lipzen A."/>
            <person name="Lutzoni F."/>
            <person name="Magnuson J."/>
            <person name="Mondo S."/>
            <person name="Nolan M."/>
            <person name="Ohm R."/>
            <person name="Pangilinan J."/>
            <person name="Park H.-J."/>
            <person name="Ramirez L."/>
            <person name="Alfaro M."/>
            <person name="Sun H."/>
            <person name="Tritt A."/>
            <person name="Yoshinaga Y."/>
            <person name="Zwiers L.-H."/>
            <person name="Turgeon B."/>
            <person name="Goodwin S."/>
            <person name="Spatafora J."/>
            <person name="Crous P."/>
            <person name="Grigoriev I."/>
        </authorList>
    </citation>
    <scope>NUCLEOTIDE SEQUENCE</scope>
    <source>
        <strain evidence="2 4">CBS 304.34</strain>
    </source>
</reference>
<protein>
    <submittedName>
        <fullName evidence="2 4">Uncharacterized protein</fullName>
    </submittedName>
</protein>
<keyword evidence="3" id="KW-1185">Reference proteome</keyword>
<evidence type="ECO:0000313" key="2">
    <source>
        <dbReference type="EMBL" id="KAF2802269.1"/>
    </source>
</evidence>
<dbReference type="OrthoDB" id="10517408at2759"/>
<reference evidence="4" key="2">
    <citation type="submission" date="2020-04" db="EMBL/GenBank/DDBJ databases">
        <authorList>
            <consortium name="NCBI Genome Project"/>
        </authorList>
    </citation>
    <scope>NUCLEOTIDE SEQUENCE</scope>
    <source>
        <strain evidence="4">CBS 304.34</strain>
    </source>
</reference>
<dbReference type="RefSeq" id="XP_033569233.1">
    <property type="nucleotide sequence ID" value="XM_033724005.1"/>
</dbReference>
<feature type="region of interest" description="Disordered" evidence="1">
    <location>
        <begin position="174"/>
        <end position="330"/>
    </location>
</feature>